<gene>
    <name evidence="2" type="ORF">PHYBLDRAFT_181313</name>
</gene>
<evidence type="ECO:0000313" key="3">
    <source>
        <dbReference type="Proteomes" id="UP000077315"/>
    </source>
</evidence>
<sequence>MEAIDDLANDNIARSLAYTALECRQQHCFANLLPIATKLLRQRIQYLHPTNTNDLKSWSTAVQWQEDSCPEIIETMWDGTGGQSDNDYQDALFQNPVYYKRLDPETMHAMVEFLSRGTKHYVVVLALEDGNEDTSELKYHNTKEFSDEEWKEVVLTWSETAEEAERIFLMMVTQKRTKMTATPESVTSTREAPEDYWGDWSSEENEPSDTKNTKKKVDSECNSDSDDDSEDEFFTRWSKNPGTLTPGIDEGKNLKEPGLGLGGQTSEQEKQEMEEEYDQSYNPLFTVPSMPNLMDAHTNALAELTHILQTSLPSDQSGTTRRNVLQPLTQINPLPKVVSRTQALYNRNQQQQDAWGQTGVPGAYPETPSSGAVETTREEGQSTASALDSTKQEAGRGLLMKSLRALVGAAQLLGYSGTDILSMVKDIVDGK</sequence>
<dbReference type="EMBL" id="KV440980">
    <property type="protein sequence ID" value="OAD73679.1"/>
    <property type="molecule type" value="Genomic_DNA"/>
</dbReference>
<dbReference type="AlphaFoldDB" id="A0A167MRJ4"/>
<dbReference type="OrthoDB" id="5578001at2759"/>
<feature type="compositionally biased region" description="Acidic residues" evidence="1">
    <location>
        <begin position="194"/>
        <end position="207"/>
    </location>
</feature>
<feature type="compositionally biased region" description="Acidic residues" evidence="1">
    <location>
        <begin position="221"/>
        <end position="232"/>
    </location>
</feature>
<feature type="region of interest" description="Disordered" evidence="1">
    <location>
        <begin position="350"/>
        <end position="390"/>
    </location>
</feature>
<accession>A0A167MRJ4</accession>
<dbReference type="InParanoid" id="A0A167MRJ4"/>
<reference evidence="3" key="1">
    <citation type="submission" date="2015-06" db="EMBL/GenBank/DDBJ databases">
        <title>Expansion of signal transduction pathways in fungi by whole-genome duplication.</title>
        <authorList>
            <consortium name="DOE Joint Genome Institute"/>
            <person name="Corrochano L.M."/>
            <person name="Kuo A."/>
            <person name="Marcet-Houben M."/>
            <person name="Polaino S."/>
            <person name="Salamov A."/>
            <person name="Villalobos J.M."/>
            <person name="Alvarez M.I."/>
            <person name="Avalos J."/>
            <person name="Benito E.P."/>
            <person name="Benoit I."/>
            <person name="Burger G."/>
            <person name="Camino L.P."/>
            <person name="Canovas D."/>
            <person name="Cerda-Olmedo E."/>
            <person name="Cheng J.-F."/>
            <person name="Dominguez A."/>
            <person name="Elias M."/>
            <person name="Eslava A.P."/>
            <person name="Glaser F."/>
            <person name="Grimwood J."/>
            <person name="Gutierrez G."/>
            <person name="Heitman J."/>
            <person name="Henrissat B."/>
            <person name="Iturriaga E.A."/>
            <person name="Lang B.F."/>
            <person name="Lavin J.L."/>
            <person name="Lee S."/>
            <person name="Li W."/>
            <person name="Lindquist E."/>
            <person name="Lopez-Garcia S."/>
            <person name="Luque E.M."/>
            <person name="Marcos A.T."/>
            <person name="Martin J."/>
            <person name="McCluskey K."/>
            <person name="Medina H.R."/>
            <person name="Miralles-Duran A."/>
            <person name="Miyazaki A."/>
            <person name="Munoz-Torres E."/>
            <person name="Oguiza J.A."/>
            <person name="Ohm R."/>
            <person name="Olmedo M."/>
            <person name="Orejas M."/>
            <person name="Ortiz-Castellanos L."/>
            <person name="Pisabarro A.G."/>
            <person name="Rodriguez-Romero J."/>
            <person name="Ruiz-Herrera J."/>
            <person name="Ruiz-Vazquez R."/>
            <person name="Sanz C."/>
            <person name="Schackwitz W."/>
            <person name="Schmutz J."/>
            <person name="Shahriari M."/>
            <person name="Shelest E."/>
            <person name="Silva-Franco F."/>
            <person name="Soanes D."/>
            <person name="Syed K."/>
            <person name="Tagua V.G."/>
            <person name="Talbot N.J."/>
            <person name="Thon M."/>
            <person name="De vries R.P."/>
            <person name="Wiebenga A."/>
            <person name="Yadav J.S."/>
            <person name="Braun E.L."/>
            <person name="Baker S."/>
            <person name="Garre V."/>
            <person name="Horwitz B."/>
            <person name="Torres-Martinez S."/>
            <person name="Idnurm A."/>
            <person name="Herrera-Estrella A."/>
            <person name="Gabaldon T."/>
            <person name="Grigoriev I.V."/>
        </authorList>
    </citation>
    <scope>NUCLEOTIDE SEQUENCE [LARGE SCALE GENOMIC DNA]</scope>
    <source>
        <strain evidence="3">NRRL 1555(-)</strain>
    </source>
</reference>
<name>A0A167MRJ4_PHYB8</name>
<keyword evidence="3" id="KW-1185">Reference proteome</keyword>
<feature type="compositionally biased region" description="Polar residues" evidence="1">
    <location>
        <begin position="179"/>
        <end position="190"/>
    </location>
</feature>
<dbReference type="Proteomes" id="UP000077315">
    <property type="component" value="Unassembled WGS sequence"/>
</dbReference>
<feature type="compositionally biased region" description="Basic and acidic residues" evidence="1">
    <location>
        <begin position="208"/>
        <end position="219"/>
    </location>
</feature>
<protein>
    <submittedName>
        <fullName evidence="2">Uncharacterized protein</fullName>
    </submittedName>
</protein>
<dbReference type="GeneID" id="28999357"/>
<evidence type="ECO:0000313" key="2">
    <source>
        <dbReference type="EMBL" id="OAD73679.1"/>
    </source>
</evidence>
<feature type="region of interest" description="Disordered" evidence="1">
    <location>
        <begin position="178"/>
        <end position="274"/>
    </location>
</feature>
<organism evidence="2 3">
    <name type="scientific">Phycomyces blakesleeanus (strain ATCC 8743b / DSM 1359 / FGSC 10004 / NBRC 33097 / NRRL 1555)</name>
    <dbReference type="NCBI Taxonomy" id="763407"/>
    <lineage>
        <taxon>Eukaryota</taxon>
        <taxon>Fungi</taxon>
        <taxon>Fungi incertae sedis</taxon>
        <taxon>Mucoromycota</taxon>
        <taxon>Mucoromycotina</taxon>
        <taxon>Mucoromycetes</taxon>
        <taxon>Mucorales</taxon>
        <taxon>Phycomycetaceae</taxon>
        <taxon>Phycomyces</taxon>
    </lineage>
</organism>
<proteinExistence type="predicted"/>
<dbReference type="RefSeq" id="XP_018291719.1">
    <property type="nucleotide sequence ID" value="XM_018438451.1"/>
</dbReference>
<dbReference type="VEuPathDB" id="FungiDB:PHYBLDRAFT_181313"/>
<evidence type="ECO:0000256" key="1">
    <source>
        <dbReference type="SAM" id="MobiDB-lite"/>
    </source>
</evidence>